<keyword evidence="2" id="KW-1185">Reference proteome</keyword>
<accession>A0ACB9HLU8</accession>
<comment type="caution">
    <text evidence="1">The sequence shown here is derived from an EMBL/GenBank/DDBJ whole genome shotgun (WGS) entry which is preliminary data.</text>
</comment>
<dbReference type="EMBL" id="CM042029">
    <property type="protein sequence ID" value="KAI3796240.1"/>
    <property type="molecule type" value="Genomic_DNA"/>
</dbReference>
<evidence type="ECO:0000313" key="2">
    <source>
        <dbReference type="Proteomes" id="UP001056120"/>
    </source>
</evidence>
<reference evidence="2" key="1">
    <citation type="journal article" date="2022" name="Mol. Ecol. Resour.">
        <title>The genomes of chicory, endive, great burdock and yacon provide insights into Asteraceae palaeo-polyploidization history and plant inulin production.</title>
        <authorList>
            <person name="Fan W."/>
            <person name="Wang S."/>
            <person name="Wang H."/>
            <person name="Wang A."/>
            <person name="Jiang F."/>
            <person name="Liu H."/>
            <person name="Zhao H."/>
            <person name="Xu D."/>
            <person name="Zhang Y."/>
        </authorList>
    </citation>
    <scope>NUCLEOTIDE SEQUENCE [LARGE SCALE GENOMIC DNA]</scope>
    <source>
        <strain evidence="2">cv. Yunnan</strain>
    </source>
</reference>
<name>A0ACB9HLU8_9ASTR</name>
<evidence type="ECO:0000313" key="1">
    <source>
        <dbReference type="EMBL" id="KAI3796240.1"/>
    </source>
</evidence>
<sequence>MNLHTNLTSSILPFHTTTLLPCKTVVNIHSSRRRFTYLRHRNYGPNLKIVRCSIQEEVKLLEAGEAELLLATCITRTLRPVLTLELGLQKIKDAVQELKSKSCSAKAGMYRFQIAVSPGSKALSWFCCQEPSLGVFPQFFVSTGVDKSTNKFLSFSRTHGVFGIGAAIYIKTKFCSDSADQIPFRRYQPVDSTHLMAYGLFENKSLYMFIPQIELVESDGLSILTATLAWGDSSLRAYEEAFDVIIYLTTGQSLQCPMQTTA</sequence>
<proteinExistence type="predicted"/>
<protein>
    <submittedName>
        <fullName evidence="1">Uncharacterized protein</fullName>
    </submittedName>
</protein>
<dbReference type="Proteomes" id="UP001056120">
    <property type="component" value="Linkage Group LG12"/>
</dbReference>
<organism evidence="1 2">
    <name type="scientific">Smallanthus sonchifolius</name>
    <dbReference type="NCBI Taxonomy" id="185202"/>
    <lineage>
        <taxon>Eukaryota</taxon>
        <taxon>Viridiplantae</taxon>
        <taxon>Streptophyta</taxon>
        <taxon>Embryophyta</taxon>
        <taxon>Tracheophyta</taxon>
        <taxon>Spermatophyta</taxon>
        <taxon>Magnoliopsida</taxon>
        <taxon>eudicotyledons</taxon>
        <taxon>Gunneridae</taxon>
        <taxon>Pentapetalae</taxon>
        <taxon>asterids</taxon>
        <taxon>campanulids</taxon>
        <taxon>Asterales</taxon>
        <taxon>Asteraceae</taxon>
        <taxon>Asteroideae</taxon>
        <taxon>Heliantheae alliance</taxon>
        <taxon>Millerieae</taxon>
        <taxon>Smallanthus</taxon>
    </lineage>
</organism>
<gene>
    <name evidence="1" type="ORF">L1987_38907</name>
</gene>
<reference evidence="1 2" key="2">
    <citation type="journal article" date="2022" name="Mol. Ecol. Resour.">
        <title>The genomes of chicory, endive, great burdock and yacon provide insights into Asteraceae paleo-polyploidization history and plant inulin production.</title>
        <authorList>
            <person name="Fan W."/>
            <person name="Wang S."/>
            <person name="Wang H."/>
            <person name="Wang A."/>
            <person name="Jiang F."/>
            <person name="Liu H."/>
            <person name="Zhao H."/>
            <person name="Xu D."/>
            <person name="Zhang Y."/>
        </authorList>
    </citation>
    <scope>NUCLEOTIDE SEQUENCE [LARGE SCALE GENOMIC DNA]</scope>
    <source>
        <strain evidence="2">cv. Yunnan</strain>
        <tissue evidence="1">Leaves</tissue>
    </source>
</reference>